<gene>
    <name evidence="2" type="ORF">E2C01_089167</name>
</gene>
<organism evidence="2 3">
    <name type="scientific">Portunus trituberculatus</name>
    <name type="common">Swimming crab</name>
    <name type="synonym">Neptunus trituberculatus</name>
    <dbReference type="NCBI Taxonomy" id="210409"/>
    <lineage>
        <taxon>Eukaryota</taxon>
        <taxon>Metazoa</taxon>
        <taxon>Ecdysozoa</taxon>
        <taxon>Arthropoda</taxon>
        <taxon>Crustacea</taxon>
        <taxon>Multicrustacea</taxon>
        <taxon>Malacostraca</taxon>
        <taxon>Eumalacostraca</taxon>
        <taxon>Eucarida</taxon>
        <taxon>Decapoda</taxon>
        <taxon>Pleocyemata</taxon>
        <taxon>Brachyura</taxon>
        <taxon>Eubrachyura</taxon>
        <taxon>Portunoidea</taxon>
        <taxon>Portunidae</taxon>
        <taxon>Portuninae</taxon>
        <taxon>Portunus</taxon>
    </lineage>
</organism>
<reference evidence="2 3" key="1">
    <citation type="submission" date="2019-05" db="EMBL/GenBank/DDBJ databases">
        <title>Another draft genome of Portunus trituberculatus and its Hox gene families provides insights of decapod evolution.</title>
        <authorList>
            <person name="Jeong J.-H."/>
            <person name="Song I."/>
            <person name="Kim S."/>
            <person name="Choi T."/>
            <person name="Kim D."/>
            <person name="Ryu S."/>
            <person name="Kim W."/>
        </authorList>
    </citation>
    <scope>NUCLEOTIDE SEQUENCE [LARGE SCALE GENOMIC DNA]</scope>
    <source>
        <tissue evidence="2">Muscle</tissue>
    </source>
</reference>
<dbReference type="Proteomes" id="UP000324222">
    <property type="component" value="Unassembled WGS sequence"/>
</dbReference>
<feature type="region of interest" description="Disordered" evidence="1">
    <location>
        <begin position="235"/>
        <end position="352"/>
    </location>
</feature>
<evidence type="ECO:0000313" key="3">
    <source>
        <dbReference type="Proteomes" id="UP000324222"/>
    </source>
</evidence>
<name>A0A5B7JLH9_PORTR</name>
<sequence length="366" mass="39648">MIDYLPVSQPSHSLPQPATASHASSQPSADPHALPQPLVTHQAPSQHLETAHSEMVTRNIQGDEQAHTNTAQNSTAMSHSVTQLPEEQCSIINSIADTPDALTAPQHTAEDEILSLAFAACPKNSVERENSLQHDTAATEGPVTGEQQVTASPNTVNAVREVRRPKTARKGEKCRVTLNSRGFPTRYLTTTTTTAATTATTTATTASVTPSDIYQSISRLRRDFSIIQNQILGTERERKKIRRHKPQDKRDANTQTHVQTKQRPLRTLDLSCESGGSDRSTTIPNCGPKNPHSRRKGHERSGVENANISDNAGFKCSSSSSSSFSSSSSSSSFATQHHATVPRVKTAPSNDLSSQNALVIYINNFK</sequence>
<proteinExistence type="predicted"/>
<accession>A0A5B7JLH9</accession>
<dbReference type="AlphaFoldDB" id="A0A5B7JLH9"/>
<comment type="caution">
    <text evidence="2">The sequence shown here is derived from an EMBL/GenBank/DDBJ whole genome shotgun (WGS) entry which is preliminary data.</text>
</comment>
<keyword evidence="3" id="KW-1185">Reference proteome</keyword>
<feature type="compositionally biased region" description="Polar residues" evidence="1">
    <location>
        <begin position="253"/>
        <end position="262"/>
    </location>
</feature>
<evidence type="ECO:0000313" key="2">
    <source>
        <dbReference type="EMBL" id="MPC94017.1"/>
    </source>
</evidence>
<feature type="compositionally biased region" description="Low complexity" evidence="1">
    <location>
        <begin position="317"/>
        <end position="333"/>
    </location>
</feature>
<feature type="compositionally biased region" description="Polar residues" evidence="1">
    <location>
        <begin position="8"/>
        <end position="28"/>
    </location>
</feature>
<evidence type="ECO:0000256" key="1">
    <source>
        <dbReference type="SAM" id="MobiDB-lite"/>
    </source>
</evidence>
<protein>
    <submittedName>
        <fullName evidence="2">Uncharacterized protein</fullName>
    </submittedName>
</protein>
<dbReference type="EMBL" id="VSRR010096973">
    <property type="protein sequence ID" value="MPC94017.1"/>
    <property type="molecule type" value="Genomic_DNA"/>
</dbReference>
<feature type="region of interest" description="Disordered" evidence="1">
    <location>
        <begin position="1"/>
        <end position="50"/>
    </location>
</feature>